<keyword evidence="3" id="KW-1185">Reference proteome</keyword>
<feature type="region of interest" description="Disordered" evidence="1">
    <location>
        <begin position="1"/>
        <end position="26"/>
    </location>
</feature>
<sequence length="115" mass="12721">MDDQQPPSTNPPNPANPAEPPNPAPLEMTITALRDLFHPQQFDKRQIIYTLADGVTYLHSETIKDTIASHNRFYRRNDVLVNPVPPGGPPVPGAITLPPPEPQQQHFGSHGCSYH</sequence>
<evidence type="ECO:0000313" key="2">
    <source>
        <dbReference type="EMBL" id="TQD81719.1"/>
    </source>
</evidence>
<evidence type="ECO:0000313" key="3">
    <source>
        <dbReference type="Proteomes" id="UP000315295"/>
    </source>
</evidence>
<organism evidence="2 3">
    <name type="scientific">Malus baccata</name>
    <name type="common">Siberian crab apple</name>
    <name type="synonym">Pyrus baccata</name>
    <dbReference type="NCBI Taxonomy" id="106549"/>
    <lineage>
        <taxon>Eukaryota</taxon>
        <taxon>Viridiplantae</taxon>
        <taxon>Streptophyta</taxon>
        <taxon>Embryophyta</taxon>
        <taxon>Tracheophyta</taxon>
        <taxon>Spermatophyta</taxon>
        <taxon>Magnoliopsida</taxon>
        <taxon>eudicotyledons</taxon>
        <taxon>Gunneridae</taxon>
        <taxon>Pentapetalae</taxon>
        <taxon>rosids</taxon>
        <taxon>fabids</taxon>
        <taxon>Rosales</taxon>
        <taxon>Rosaceae</taxon>
        <taxon>Amygdaloideae</taxon>
        <taxon>Maleae</taxon>
        <taxon>Malus</taxon>
    </lineage>
</organism>
<dbReference type="Proteomes" id="UP000315295">
    <property type="component" value="Unassembled WGS sequence"/>
</dbReference>
<accession>A0A540L5U8</accession>
<dbReference type="AlphaFoldDB" id="A0A540L5U8"/>
<comment type="caution">
    <text evidence="2">The sequence shown here is derived from an EMBL/GenBank/DDBJ whole genome shotgun (WGS) entry which is preliminary data.</text>
</comment>
<feature type="compositionally biased region" description="Pro residues" evidence="1">
    <location>
        <begin position="8"/>
        <end position="24"/>
    </location>
</feature>
<dbReference type="EMBL" id="VIEB01000754">
    <property type="protein sequence ID" value="TQD81719.1"/>
    <property type="molecule type" value="Genomic_DNA"/>
</dbReference>
<reference evidence="2 3" key="1">
    <citation type="journal article" date="2019" name="G3 (Bethesda)">
        <title>Sequencing of a Wild Apple (Malus baccata) Genome Unravels the Differences Between Cultivated and Wild Apple Species Regarding Disease Resistance and Cold Tolerance.</title>
        <authorList>
            <person name="Chen X."/>
        </authorList>
    </citation>
    <scope>NUCLEOTIDE SEQUENCE [LARGE SCALE GENOMIC DNA]</scope>
    <source>
        <strain evidence="3">cv. Shandingzi</strain>
        <tissue evidence="2">Leaves</tissue>
    </source>
</reference>
<feature type="compositionally biased region" description="Pro residues" evidence="1">
    <location>
        <begin position="84"/>
        <end position="102"/>
    </location>
</feature>
<protein>
    <submittedName>
        <fullName evidence="2">Uncharacterized protein</fullName>
    </submittedName>
</protein>
<feature type="region of interest" description="Disordered" evidence="1">
    <location>
        <begin position="84"/>
        <end position="115"/>
    </location>
</feature>
<evidence type="ECO:0000256" key="1">
    <source>
        <dbReference type="SAM" id="MobiDB-lite"/>
    </source>
</evidence>
<proteinExistence type="predicted"/>
<name>A0A540L5U8_MALBA</name>
<gene>
    <name evidence="2" type="ORF">C1H46_032736</name>
</gene>